<proteinExistence type="predicted"/>
<dbReference type="PROSITE" id="PS51257">
    <property type="entry name" value="PROKAR_LIPOPROTEIN"/>
    <property type="match status" value="1"/>
</dbReference>
<gene>
    <name evidence="1" type="ORF">DXT99_05225</name>
</gene>
<dbReference type="EMBL" id="QRGR01000005">
    <property type="protein sequence ID" value="RDV16073.1"/>
    <property type="molecule type" value="Genomic_DNA"/>
</dbReference>
<dbReference type="InterPro" id="IPR013783">
    <property type="entry name" value="Ig-like_fold"/>
</dbReference>
<dbReference type="AlphaFoldDB" id="A0A3D8LFB9"/>
<keyword evidence="2" id="KW-1185">Reference proteome</keyword>
<organism evidence="1 2">
    <name type="scientific">Pontibacter diazotrophicus</name>
    <dbReference type="NCBI Taxonomy" id="1400979"/>
    <lineage>
        <taxon>Bacteria</taxon>
        <taxon>Pseudomonadati</taxon>
        <taxon>Bacteroidota</taxon>
        <taxon>Cytophagia</taxon>
        <taxon>Cytophagales</taxon>
        <taxon>Hymenobacteraceae</taxon>
        <taxon>Pontibacter</taxon>
    </lineage>
</organism>
<accession>A0A3D8LFB9</accession>
<sequence length="132" mass="14673">MPMKTIPILFALIGFVLLSCSKEEESVSPLDAYPAPVVQVDAPETASVGENVTVTVYFSVNNGCGEFGSFEATRNGNTITVKVYPHYREGFCTQAFVTREVTYTYKPEEAGTYTFKFWAGEDQYLTKNILVQ</sequence>
<name>A0A3D8LFB9_9BACT</name>
<reference evidence="2" key="1">
    <citation type="submission" date="2018-08" db="EMBL/GenBank/DDBJ databases">
        <authorList>
            <person name="Liu Z.-W."/>
            <person name="Du Z.-J."/>
        </authorList>
    </citation>
    <scope>NUCLEOTIDE SEQUENCE [LARGE SCALE GENOMIC DNA]</scope>
    <source>
        <strain evidence="2">H4X</strain>
    </source>
</reference>
<protein>
    <submittedName>
        <fullName evidence="1">Uncharacterized protein</fullName>
    </submittedName>
</protein>
<evidence type="ECO:0000313" key="1">
    <source>
        <dbReference type="EMBL" id="RDV16073.1"/>
    </source>
</evidence>
<evidence type="ECO:0000313" key="2">
    <source>
        <dbReference type="Proteomes" id="UP000256708"/>
    </source>
</evidence>
<dbReference type="Gene3D" id="2.60.40.10">
    <property type="entry name" value="Immunoglobulins"/>
    <property type="match status" value="1"/>
</dbReference>
<dbReference type="Proteomes" id="UP000256708">
    <property type="component" value="Unassembled WGS sequence"/>
</dbReference>
<comment type="caution">
    <text evidence="1">The sequence shown here is derived from an EMBL/GenBank/DDBJ whole genome shotgun (WGS) entry which is preliminary data.</text>
</comment>